<keyword evidence="1" id="KW-0812">Transmembrane</keyword>
<reference evidence="2 3" key="1">
    <citation type="submission" date="2019-12" db="EMBL/GenBank/DDBJ databases">
        <authorList>
            <person name="Floudas D."/>
            <person name="Bentzer J."/>
            <person name="Ahren D."/>
            <person name="Johansson T."/>
            <person name="Persson P."/>
            <person name="Tunlid A."/>
        </authorList>
    </citation>
    <scope>NUCLEOTIDE SEQUENCE [LARGE SCALE GENOMIC DNA]</scope>
    <source>
        <strain evidence="2 3">CBS 102.39</strain>
    </source>
</reference>
<protein>
    <submittedName>
        <fullName evidence="2">Uncharacterized protein</fullName>
    </submittedName>
</protein>
<keyword evidence="3" id="KW-1185">Reference proteome</keyword>
<evidence type="ECO:0000313" key="2">
    <source>
        <dbReference type="EMBL" id="KAF4610139.1"/>
    </source>
</evidence>
<accession>A0A8H4VJG2</accession>
<feature type="transmembrane region" description="Helical" evidence="1">
    <location>
        <begin position="145"/>
        <end position="164"/>
    </location>
</feature>
<feature type="transmembrane region" description="Helical" evidence="1">
    <location>
        <begin position="184"/>
        <end position="209"/>
    </location>
</feature>
<dbReference type="EMBL" id="JAACJL010000059">
    <property type="protein sequence ID" value="KAF4610139.1"/>
    <property type="molecule type" value="Genomic_DNA"/>
</dbReference>
<feature type="transmembrane region" description="Helical" evidence="1">
    <location>
        <begin position="229"/>
        <end position="250"/>
    </location>
</feature>
<evidence type="ECO:0000313" key="3">
    <source>
        <dbReference type="Proteomes" id="UP000521872"/>
    </source>
</evidence>
<feature type="transmembrane region" description="Helical" evidence="1">
    <location>
        <begin position="262"/>
        <end position="284"/>
    </location>
</feature>
<feature type="transmembrane region" description="Helical" evidence="1">
    <location>
        <begin position="115"/>
        <end position="133"/>
    </location>
</feature>
<gene>
    <name evidence="2" type="ORF">D9613_010219</name>
</gene>
<feature type="transmembrane region" description="Helical" evidence="1">
    <location>
        <begin position="26"/>
        <end position="46"/>
    </location>
</feature>
<organism evidence="2 3">
    <name type="scientific">Agrocybe pediades</name>
    <dbReference type="NCBI Taxonomy" id="84607"/>
    <lineage>
        <taxon>Eukaryota</taxon>
        <taxon>Fungi</taxon>
        <taxon>Dikarya</taxon>
        <taxon>Basidiomycota</taxon>
        <taxon>Agaricomycotina</taxon>
        <taxon>Agaricomycetes</taxon>
        <taxon>Agaricomycetidae</taxon>
        <taxon>Agaricales</taxon>
        <taxon>Agaricineae</taxon>
        <taxon>Strophariaceae</taxon>
        <taxon>Agrocybe</taxon>
    </lineage>
</organism>
<keyword evidence="1" id="KW-1133">Transmembrane helix</keyword>
<evidence type="ECO:0000256" key="1">
    <source>
        <dbReference type="SAM" id="Phobius"/>
    </source>
</evidence>
<proteinExistence type="predicted"/>
<comment type="caution">
    <text evidence="2">The sequence shown here is derived from an EMBL/GenBank/DDBJ whole genome shotgun (WGS) entry which is preliminary data.</text>
</comment>
<dbReference type="AlphaFoldDB" id="A0A8H4VJG2"/>
<dbReference type="Proteomes" id="UP000521872">
    <property type="component" value="Unassembled WGS sequence"/>
</dbReference>
<keyword evidence="1" id="KW-0472">Membrane</keyword>
<sequence>MSAADNFPYSVAQQKALISSDFNSTLIIQFSFGIYTGVFAATMYFYIHKENRTRARDVIIIGTTTALYILTAVNILVDWLYTNILLVAQGGTRVEIFLESTNENVPLGERILGDLTFFFVFLFADGLLVWRCFHACGRSLRKSILPISLFLVETALAFTTAVYSCLVDAKPSFETNQNIDIFNHLSAATLVVVVVTSLVSTAVICLQIWRHTRLGSRSKRHYKTIINALIESSALYTVTVLFSAVVNFINTSDPQSSFSLVLVSYFVAAATMTLSGLAPTLMIARLAISSNPEDAEDSESARLPSDLIGRESYADLEVQQRDSNGVVEVESNAIQVLPNSEYRGPAKDELEDHCDLNVVREDSRAGENHGVNYERRVTP</sequence>
<name>A0A8H4VJG2_9AGAR</name>
<feature type="transmembrane region" description="Helical" evidence="1">
    <location>
        <begin position="58"/>
        <end position="77"/>
    </location>
</feature>